<evidence type="ECO:0000313" key="2">
    <source>
        <dbReference type="Proteomes" id="UP001153332"/>
    </source>
</evidence>
<gene>
    <name evidence="1" type="ORF">O1611_g3692</name>
</gene>
<keyword evidence="2" id="KW-1185">Reference proteome</keyword>
<sequence length="187" mass="19565">MKPLTTAPNGTPTKHLAGPGSCCEVGYECDDQGRCVAAVTKTSILPSSGNITVTSIITVSGMPLSPGGQGGREALTAAQRGGIVGGVVGFAVVLGIVVWLIMRRLNQLMKLIRTRPDPEEANGGGANTLNEQRVGIPNQYSALEPPIEVWDPHSQGIYPNSVSSELAGSYEAHGVSEMGEREPTEKK</sequence>
<proteinExistence type="predicted"/>
<organism evidence="1 2">
    <name type="scientific">Lasiodiplodia mahajangana</name>
    <dbReference type="NCBI Taxonomy" id="1108764"/>
    <lineage>
        <taxon>Eukaryota</taxon>
        <taxon>Fungi</taxon>
        <taxon>Dikarya</taxon>
        <taxon>Ascomycota</taxon>
        <taxon>Pezizomycotina</taxon>
        <taxon>Dothideomycetes</taxon>
        <taxon>Dothideomycetes incertae sedis</taxon>
        <taxon>Botryosphaeriales</taxon>
        <taxon>Botryosphaeriaceae</taxon>
        <taxon>Lasiodiplodia</taxon>
    </lineage>
</organism>
<name>A0ACC2JR02_9PEZI</name>
<protein>
    <submittedName>
        <fullName evidence="1">Uncharacterized protein</fullName>
    </submittedName>
</protein>
<accession>A0ACC2JR02</accession>
<dbReference type="Proteomes" id="UP001153332">
    <property type="component" value="Unassembled WGS sequence"/>
</dbReference>
<dbReference type="EMBL" id="JAPUUL010000621">
    <property type="protein sequence ID" value="KAJ8129937.1"/>
    <property type="molecule type" value="Genomic_DNA"/>
</dbReference>
<evidence type="ECO:0000313" key="1">
    <source>
        <dbReference type="EMBL" id="KAJ8129937.1"/>
    </source>
</evidence>
<reference evidence="1" key="1">
    <citation type="submission" date="2022-12" db="EMBL/GenBank/DDBJ databases">
        <title>Genome Sequence of Lasiodiplodia mahajangana.</title>
        <authorList>
            <person name="Buettner E."/>
        </authorList>
    </citation>
    <scope>NUCLEOTIDE SEQUENCE</scope>
    <source>
        <strain evidence="1">VT137</strain>
    </source>
</reference>
<comment type="caution">
    <text evidence="1">The sequence shown here is derived from an EMBL/GenBank/DDBJ whole genome shotgun (WGS) entry which is preliminary data.</text>
</comment>